<dbReference type="GO" id="GO:0016887">
    <property type="term" value="F:ATP hydrolysis activity"/>
    <property type="evidence" value="ECO:0007669"/>
    <property type="project" value="InterPro"/>
</dbReference>
<evidence type="ECO:0000256" key="5">
    <source>
        <dbReference type="ARBA" id="ARBA00022840"/>
    </source>
</evidence>
<dbReference type="Gene3D" id="3.50.7.10">
    <property type="entry name" value="GroEL"/>
    <property type="match status" value="1"/>
</dbReference>
<dbReference type="SUPFAM" id="SSF48592">
    <property type="entry name" value="GroEL equatorial domain-like"/>
    <property type="match status" value="1"/>
</dbReference>
<evidence type="ECO:0008006" key="9">
    <source>
        <dbReference type="Google" id="ProtNLM"/>
    </source>
</evidence>
<evidence type="ECO:0000256" key="7">
    <source>
        <dbReference type="RuleBase" id="RU004187"/>
    </source>
</evidence>
<protein>
    <recommendedName>
        <fullName evidence="9">CCT-theta</fullName>
    </recommendedName>
</protein>
<reference evidence="8" key="1">
    <citation type="submission" date="2021-01" db="EMBL/GenBank/DDBJ databases">
        <authorList>
            <person name="Corre E."/>
            <person name="Pelletier E."/>
            <person name="Niang G."/>
            <person name="Scheremetjew M."/>
            <person name="Finn R."/>
            <person name="Kale V."/>
            <person name="Holt S."/>
            <person name="Cochrane G."/>
            <person name="Meng A."/>
            <person name="Brown T."/>
            <person name="Cohen L."/>
        </authorList>
    </citation>
    <scope>NUCLEOTIDE SEQUENCE</scope>
    <source>
        <strain evidence="8">CCMP1381</strain>
    </source>
</reference>
<evidence type="ECO:0000256" key="4">
    <source>
        <dbReference type="ARBA" id="ARBA00022741"/>
    </source>
</evidence>
<dbReference type="Gene3D" id="3.30.260.10">
    <property type="entry name" value="TCP-1-like chaperonin intermediate domain"/>
    <property type="match status" value="1"/>
</dbReference>
<keyword evidence="4 7" id="KW-0547">Nucleotide-binding</keyword>
<dbReference type="CDD" id="cd03341">
    <property type="entry name" value="TCP1_theta"/>
    <property type="match status" value="1"/>
</dbReference>
<gene>
    <name evidence="8" type="ORF">DSPE1174_LOCUS16052</name>
</gene>
<proteinExistence type="inferred from homology"/>
<keyword evidence="3" id="KW-0963">Cytoplasm</keyword>
<dbReference type="InterPro" id="IPR027409">
    <property type="entry name" value="GroEL-like_apical_dom_sf"/>
</dbReference>
<dbReference type="GO" id="GO:0005524">
    <property type="term" value="F:ATP binding"/>
    <property type="evidence" value="ECO:0007669"/>
    <property type="project" value="UniProtKB-KW"/>
</dbReference>
<name>A0A7S2CP16_9STRA</name>
<sequence length="550" mass="58494">MSKSMGLNMAAGTSGMLKQGHKSFEGLSEAVYKNIEAAKAISEMVSSSMGPNGMNKLVVNHLNKIIVSSDCTTLLTEFEIQHPAAKMVALAAEMQNSEYGDGSNLCVSFAGELLHLAGQLLRQGVHQSEIVSGYKVALAKTLELLPGMVSHTIEDPRDEAQLIFAVKPVIGSKQQGYEDYLSQLVAQACLTVMPDKDSGKSPSVNPDAVRVVKLMGGNVMQSTVINGMVLPRGAEGTISCVDSAKITIFGCGIESESTETSGTVLIRNADDMLNYNKTEEKALEEVIIAIANTGTTVLVSGGTISEMAAHFIAKHGLMSVKIQSKWDMRRLCATVGATALVRLGPATPEEMGSCHKVHVKEFGSKKVTIFEQSGMEDTKVATIVLRSSVQSVINDLERSCDDGIACIQHLCRRPHFVPGAGATEMQLATALREEANKTDSLDQYSIRKFGEALEVVPRMLGQNSGQDVTSLVSKLYAEHKAGGKETGVDPKNSTIFANATESGVVDLLCTKGSAIRLATDAAITVLRVDQIIMSKVAGGPKTPKPPGHDA</sequence>
<dbReference type="GO" id="GO:0140662">
    <property type="term" value="F:ATP-dependent protein folding chaperone"/>
    <property type="evidence" value="ECO:0007669"/>
    <property type="project" value="InterPro"/>
</dbReference>
<dbReference type="NCBIfam" id="TIGR02346">
    <property type="entry name" value="chap_CCT_theta"/>
    <property type="match status" value="1"/>
</dbReference>
<dbReference type="PANTHER" id="PTHR11353">
    <property type="entry name" value="CHAPERONIN"/>
    <property type="match status" value="1"/>
</dbReference>
<dbReference type="PRINTS" id="PR00304">
    <property type="entry name" value="TCOMPLEXTCP1"/>
</dbReference>
<evidence type="ECO:0000256" key="1">
    <source>
        <dbReference type="ARBA" id="ARBA00004496"/>
    </source>
</evidence>
<dbReference type="InterPro" id="IPR017998">
    <property type="entry name" value="Chaperone_TCP-1"/>
</dbReference>
<dbReference type="Gene3D" id="1.10.560.10">
    <property type="entry name" value="GroEL-like equatorial domain"/>
    <property type="match status" value="1"/>
</dbReference>
<dbReference type="InterPro" id="IPR027410">
    <property type="entry name" value="TCP-1-like_intermed_sf"/>
</dbReference>
<dbReference type="EMBL" id="HBGS01031384">
    <property type="protein sequence ID" value="CAD9431127.1"/>
    <property type="molecule type" value="Transcribed_RNA"/>
</dbReference>
<evidence type="ECO:0000256" key="2">
    <source>
        <dbReference type="ARBA" id="ARBA00008020"/>
    </source>
</evidence>
<accession>A0A7S2CP16</accession>
<dbReference type="GO" id="GO:0005737">
    <property type="term" value="C:cytoplasm"/>
    <property type="evidence" value="ECO:0007669"/>
    <property type="project" value="UniProtKB-SubCell"/>
</dbReference>
<evidence type="ECO:0000256" key="6">
    <source>
        <dbReference type="ARBA" id="ARBA00023186"/>
    </source>
</evidence>
<dbReference type="FunFam" id="3.50.7.10:FF:000008">
    <property type="entry name" value="T-complex protein 1 subunit theta"/>
    <property type="match status" value="1"/>
</dbReference>
<dbReference type="InterPro" id="IPR002423">
    <property type="entry name" value="Cpn60/GroEL/TCP-1"/>
</dbReference>
<keyword evidence="5 7" id="KW-0067">ATP-binding</keyword>
<dbReference type="Pfam" id="PF00118">
    <property type="entry name" value="Cpn60_TCP1"/>
    <property type="match status" value="1"/>
</dbReference>
<comment type="similarity">
    <text evidence="2 7">Belongs to the TCP-1 chaperonin family.</text>
</comment>
<dbReference type="InterPro" id="IPR012721">
    <property type="entry name" value="Chap_CCT_theta"/>
</dbReference>
<organism evidence="8">
    <name type="scientific">Octactis speculum</name>
    <dbReference type="NCBI Taxonomy" id="3111310"/>
    <lineage>
        <taxon>Eukaryota</taxon>
        <taxon>Sar</taxon>
        <taxon>Stramenopiles</taxon>
        <taxon>Ochrophyta</taxon>
        <taxon>Dictyochophyceae</taxon>
        <taxon>Dictyochales</taxon>
        <taxon>Dictyochaceae</taxon>
        <taxon>Octactis</taxon>
    </lineage>
</organism>
<dbReference type="InterPro" id="IPR027413">
    <property type="entry name" value="GROEL-like_equatorial_sf"/>
</dbReference>
<comment type="subcellular location">
    <subcellularLocation>
        <location evidence="1">Cytoplasm</location>
    </subcellularLocation>
</comment>
<dbReference type="GO" id="GO:0051082">
    <property type="term" value="F:unfolded protein binding"/>
    <property type="evidence" value="ECO:0007669"/>
    <property type="project" value="InterPro"/>
</dbReference>
<keyword evidence="6 7" id="KW-0143">Chaperone</keyword>
<dbReference type="AlphaFoldDB" id="A0A7S2CP16"/>
<evidence type="ECO:0000256" key="3">
    <source>
        <dbReference type="ARBA" id="ARBA00022490"/>
    </source>
</evidence>
<dbReference type="SUPFAM" id="SSF54849">
    <property type="entry name" value="GroEL-intermediate domain like"/>
    <property type="match status" value="1"/>
</dbReference>
<dbReference type="SUPFAM" id="SSF52029">
    <property type="entry name" value="GroEL apical domain-like"/>
    <property type="match status" value="1"/>
</dbReference>
<evidence type="ECO:0000313" key="8">
    <source>
        <dbReference type="EMBL" id="CAD9431127.1"/>
    </source>
</evidence>